<proteinExistence type="predicted"/>
<reference evidence="1" key="1">
    <citation type="submission" date="2022-10" db="EMBL/GenBank/DDBJ databases">
        <title>Tapping the CABI collections for fungal endophytes: first genome assemblies for Collariella, Neodidymelliopsis, Ascochyta clinopodiicola, Didymella pomorum, Didymosphaeria variabile, Neocosmospora piperis and Neocucurbitaria cava.</title>
        <authorList>
            <person name="Hill R."/>
        </authorList>
    </citation>
    <scope>NUCLEOTIDE SEQUENCE</scope>
    <source>
        <strain evidence="1">IMI 355082</strain>
    </source>
</reference>
<gene>
    <name evidence="1" type="ORF">N0V93_009842</name>
</gene>
<evidence type="ECO:0000313" key="2">
    <source>
        <dbReference type="Proteomes" id="UP001140453"/>
    </source>
</evidence>
<dbReference type="Proteomes" id="UP001140453">
    <property type="component" value="Unassembled WGS sequence"/>
</dbReference>
<name>A0A9W8YIJ7_9PEZI</name>
<comment type="caution">
    <text evidence="1">The sequence shown here is derived from an EMBL/GenBank/DDBJ whole genome shotgun (WGS) entry which is preliminary data.</text>
</comment>
<organism evidence="1 2">
    <name type="scientific">Gnomoniopsis smithogilvyi</name>
    <dbReference type="NCBI Taxonomy" id="1191159"/>
    <lineage>
        <taxon>Eukaryota</taxon>
        <taxon>Fungi</taxon>
        <taxon>Dikarya</taxon>
        <taxon>Ascomycota</taxon>
        <taxon>Pezizomycotina</taxon>
        <taxon>Sordariomycetes</taxon>
        <taxon>Sordariomycetidae</taxon>
        <taxon>Diaporthales</taxon>
        <taxon>Gnomoniaceae</taxon>
        <taxon>Gnomoniopsis</taxon>
    </lineage>
</organism>
<protein>
    <submittedName>
        <fullName evidence="1">Uncharacterized protein</fullName>
    </submittedName>
</protein>
<accession>A0A9W8YIJ7</accession>
<dbReference type="AlphaFoldDB" id="A0A9W8YIJ7"/>
<sequence>MASSSQPTNLYMTPAQDISPLLKERAPLDNPASVQKAYVTGAVDFSRQRELYNRLSALPLLTPAIFLKMIQL</sequence>
<dbReference type="EMBL" id="JAPEVB010000007">
    <property type="protein sequence ID" value="KAJ4385414.1"/>
    <property type="molecule type" value="Genomic_DNA"/>
</dbReference>
<keyword evidence="2" id="KW-1185">Reference proteome</keyword>
<evidence type="ECO:0000313" key="1">
    <source>
        <dbReference type="EMBL" id="KAJ4385414.1"/>
    </source>
</evidence>